<dbReference type="Pfam" id="PF00226">
    <property type="entry name" value="DnaJ"/>
    <property type="match status" value="1"/>
</dbReference>
<dbReference type="InterPro" id="IPR001623">
    <property type="entry name" value="DnaJ_domain"/>
</dbReference>
<dbReference type="PANTHER" id="PTHR44825">
    <property type="match status" value="1"/>
</dbReference>
<dbReference type="SUPFAM" id="SSF46565">
    <property type="entry name" value="Chaperone J-domain"/>
    <property type="match status" value="1"/>
</dbReference>
<organism evidence="3 4">
    <name type="scientific">Leptidea sinapis</name>
    <dbReference type="NCBI Taxonomy" id="189913"/>
    <lineage>
        <taxon>Eukaryota</taxon>
        <taxon>Metazoa</taxon>
        <taxon>Ecdysozoa</taxon>
        <taxon>Arthropoda</taxon>
        <taxon>Hexapoda</taxon>
        <taxon>Insecta</taxon>
        <taxon>Pterygota</taxon>
        <taxon>Neoptera</taxon>
        <taxon>Endopterygota</taxon>
        <taxon>Lepidoptera</taxon>
        <taxon>Glossata</taxon>
        <taxon>Ditrysia</taxon>
        <taxon>Papilionoidea</taxon>
        <taxon>Pieridae</taxon>
        <taxon>Dismorphiinae</taxon>
        <taxon>Leptidea</taxon>
    </lineage>
</organism>
<dbReference type="EMBL" id="FZQP02001282">
    <property type="protein sequence ID" value="VVC92357.1"/>
    <property type="molecule type" value="Genomic_DNA"/>
</dbReference>
<gene>
    <name evidence="3" type="ORF">LSINAPIS_LOCUS4823</name>
</gene>
<keyword evidence="1" id="KW-0472">Membrane</keyword>
<dbReference type="CDD" id="cd06257">
    <property type="entry name" value="DnaJ"/>
    <property type="match status" value="1"/>
</dbReference>
<keyword evidence="1" id="KW-0812">Transmembrane</keyword>
<name>A0A5E4Q232_9NEOP</name>
<keyword evidence="4" id="KW-1185">Reference proteome</keyword>
<dbReference type="Proteomes" id="UP000324832">
    <property type="component" value="Unassembled WGS sequence"/>
</dbReference>
<proteinExistence type="predicted"/>
<keyword evidence="1" id="KW-1133">Transmembrane helix</keyword>
<dbReference type="PROSITE" id="PS50076">
    <property type="entry name" value="DNAJ_2"/>
    <property type="match status" value="1"/>
</dbReference>
<evidence type="ECO:0000313" key="3">
    <source>
        <dbReference type="EMBL" id="VVC92357.1"/>
    </source>
</evidence>
<dbReference type="SMART" id="SM00271">
    <property type="entry name" value="DnaJ"/>
    <property type="match status" value="1"/>
</dbReference>
<evidence type="ECO:0000259" key="2">
    <source>
        <dbReference type="PROSITE" id="PS50076"/>
    </source>
</evidence>
<protein>
    <recommendedName>
        <fullName evidence="2">J domain-containing protein</fullName>
    </recommendedName>
</protein>
<evidence type="ECO:0000256" key="1">
    <source>
        <dbReference type="SAM" id="Phobius"/>
    </source>
</evidence>
<feature type="domain" description="J" evidence="2">
    <location>
        <begin position="26"/>
        <end position="90"/>
    </location>
</feature>
<dbReference type="PRINTS" id="PR00625">
    <property type="entry name" value="JDOMAIN"/>
</dbReference>
<dbReference type="PANTHER" id="PTHR44825:SF1">
    <property type="entry name" value="DNAJ HOMOLOG SUBFAMILY C MEMBER 4"/>
    <property type="match status" value="1"/>
</dbReference>
<dbReference type="InterPro" id="IPR036869">
    <property type="entry name" value="J_dom_sf"/>
</dbReference>
<dbReference type="AlphaFoldDB" id="A0A5E4Q232"/>
<accession>A0A5E4Q232</accession>
<sequence length="238" mass="27501">MYFHKRSVAFKSICSIVRLHSLSRKNHYDVLNLRRNCSDQEIKDAFIKMSKQYHPDKNKDVKAQEKFVQIVEAYNVLGKPSSRSQYDHIITMGQRSSSYYYKTSNQNQYYNQAYTQKTYPDYNFYTPPKDSKNTKTDYYGVKGLKKLPNMAIILLCFSVALIGTILQIIVIREAYVGHRTRTIEQSKMLAKELDKVRENAVGKTNEMQTQAILEKIVRSSNTTVATATLGHSLANEKK</sequence>
<evidence type="ECO:0000313" key="4">
    <source>
        <dbReference type="Proteomes" id="UP000324832"/>
    </source>
</evidence>
<dbReference type="Gene3D" id="1.10.287.110">
    <property type="entry name" value="DnaJ domain"/>
    <property type="match status" value="1"/>
</dbReference>
<dbReference type="InterPro" id="IPR052763">
    <property type="entry name" value="DnaJ_C4"/>
</dbReference>
<feature type="transmembrane region" description="Helical" evidence="1">
    <location>
        <begin position="150"/>
        <end position="171"/>
    </location>
</feature>
<reference evidence="3 4" key="1">
    <citation type="submission" date="2017-07" db="EMBL/GenBank/DDBJ databases">
        <authorList>
            <person name="Talla V."/>
            <person name="Backstrom N."/>
        </authorList>
    </citation>
    <scope>NUCLEOTIDE SEQUENCE [LARGE SCALE GENOMIC DNA]</scope>
</reference>